<dbReference type="Pfam" id="PF00037">
    <property type="entry name" value="Fer4"/>
    <property type="match status" value="1"/>
</dbReference>
<dbReference type="PROSITE" id="PS00198">
    <property type="entry name" value="4FE4S_FER_1"/>
    <property type="match status" value="1"/>
</dbReference>
<dbReference type="InterPro" id="IPR017900">
    <property type="entry name" value="4Fe4S_Fe_S_CS"/>
</dbReference>
<keyword evidence="1" id="KW-0479">Metal-binding</keyword>
<dbReference type="InterPro" id="IPR003813">
    <property type="entry name" value="MvhD/FlpD"/>
</dbReference>
<organism evidence="6">
    <name type="scientific">marine sediment metagenome</name>
    <dbReference type="NCBI Taxonomy" id="412755"/>
    <lineage>
        <taxon>unclassified sequences</taxon>
        <taxon>metagenomes</taxon>
        <taxon>ecological metagenomes</taxon>
    </lineage>
</organism>
<keyword evidence="2" id="KW-0560">Oxidoreductase</keyword>
<accession>X0X0C6</accession>
<keyword evidence="3" id="KW-0408">Iron</keyword>
<dbReference type="InterPro" id="IPR017896">
    <property type="entry name" value="4Fe4S_Fe-S-bd"/>
</dbReference>
<name>X0X0C6_9ZZZZ</name>
<keyword evidence="4" id="KW-0411">Iron-sulfur</keyword>
<evidence type="ECO:0000256" key="4">
    <source>
        <dbReference type="ARBA" id="ARBA00023014"/>
    </source>
</evidence>
<evidence type="ECO:0000313" key="6">
    <source>
        <dbReference type="EMBL" id="GAG36435.1"/>
    </source>
</evidence>
<dbReference type="EMBL" id="BARS01040506">
    <property type="protein sequence ID" value="GAG36435.1"/>
    <property type="molecule type" value="Genomic_DNA"/>
</dbReference>
<dbReference type="Pfam" id="PF02662">
    <property type="entry name" value="FlpD"/>
    <property type="match status" value="1"/>
</dbReference>
<gene>
    <name evidence="6" type="ORF">S01H1_61728</name>
</gene>
<feature type="non-terminal residue" evidence="6">
    <location>
        <position position="1"/>
    </location>
</feature>
<dbReference type="SUPFAM" id="SSF54862">
    <property type="entry name" value="4Fe-4S ferredoxins"/>
    <property type="match status" value="1"/>
</dbReference>
<feature type="domain" description="4Fe-4S ferredoxin-type" evidence="5">
    <location>
        <begin position="15"/>
        <end position="44"/>
    </location>
</feature>
<comment type="caution">
    <text evidence="6">The sequence shown here is derived from an EMBL/GenBank/DDBJ whole genome shotgun (WGS) entry which is preliminary data.</text>
</comment>
<evidence type="ECO:0000256" key="1">
    <source>
        <dbReference type="ARBA" id="ARBA00022723"/>
    </source>
</evidence>
<sequence>AYSTAPTMLPKLEQGAASFDLELCRGCGLCVTLCPAFALDLEHWEEDRISALISDLSKEKKKTNILVLRCQWSVFPKLDEEFDSNVHIMDMPCAARVDPLHILEAFRQGIDGILIAACPEEDCKSKTGSKEAKRSATALKKTLSQVGLEERLHFCSVSPRYPEAFREELEQFKVRIECACSKEVRQ</sequence>
<protein>
    <recommendedName>
        <fullName evidence="5">4Fe-4S ferredoxin-type domain-containing protein</fullName>
    </recommendedName>
</protein>
<dbReference type="Gene3D" id="3.30.70.20">
    <property type="match status" value="1"/>
</dbReference>
<proteinExistence type="predicted"/>
<dbReference type="PROSITE" id="PS51379">
    <property type="entry name" value="4FE4S_FER_2"/>
    <property type="match status" value="1"/>
</dbReference>
<dbReference type="AlphaFoldDB" id="X0X0C6"/>
<evidence type="ECO:0000256" key="2">
    <source>
        <dbReference type="ARBA" id="ARBA00023002"/>
    </source>
</evidence>
<evidence type="ECO:0000259" key="5">
    <source>
        <dbReference type="PROSITE" id="PS51379"/>
    </source>
</evidence>
<reference evidence="6" key="1">
    <citation type="journal article" date="2014" name="Front. Microbiol.">
        <title>High frequency of phylogenetically diverse reductive dehalogenase-homologous genes in deep subseafloor sedimentary metagenomes.</title>
        <authorList>
            <person name="Kawai M."/>
            <person name="Futagami T."/>
            <person name="Toyoda A."/>
            <person name="Takaki Y."/>
            <person name="Nishi S."/>
            <person name="Hori S."/>
            <person name="Arai W."/>
            <person name="Tsubouchi T."/>
            <person name="Morono Y."/>
            <person name="Uchiyama I."/>
            <person name="Ito T."/>
            <person name="Fujiyama A."/>
            <person name="Inagaki F."/>
            <person name="Takami H."/>
        </authorList>
    </citation>
    <scope>NUCLEOTIDE SEQUENCE</scope>
    <source>
        <strain evidence="6">Expedition CK06-06</strain>
    </source>
</reference>
<dbReference type="GO" id="GO:0051536">
    <property type="term" value="F:iron-sulfur cluster binding"/>
    <property type="evidence" value="ECO:0007669"/>
    <property type="project" value="UniProtKB-KW"/>
</dbReference>
<evidence type="ECO:0000256" key="3">
    <source>
        <dbReference type="ARBA" id="ARBA00023004"/>
    </source>
</evidence>
<dbReference type="GO" id="GO:0016491">
    <property type="term" value="F:oxidoreductase activity"/>
    <property type="evidence" value="ECO:0007669"/>
    <property type="project" value="UniProtKB-KW"/>
</dbReference>
<dbReference type="GO" id="GO:0046872">
    <property type="term" value="F:metal ion binding"/>
    <property type="evidence" value="ECO:0007669"/>
    <property type="project" value="UniProtKB-KW"/>
</dbReference>